<dbReference type="Proteomes" id="UP000000466">
    <property type="component" value="Chromosome"/>
</dbReference>
<dbReference type="PANTHER" id="PTHR33202:SF6">
    <property type="entry name" value="ZINC UPTAKE REGULATION PROTEIN"/>
    <property type="match status" value="1"/>
</dbReference>
<organism evidence="8 9">
    <name type="scientific">Simiduia agarivorans (strain DSM 21679 / JCM 13881 / BCRC 17597 / SA1)</name>
    <dbReference type="NCBI Taxonomy" id="1117647"/>
    <lineage>
        <taxon>Bacteria</taxon>
        <taxon>Pseudomonadati</taxon>
        <taxon>Pseudomonadota</taxon>
        <taxon>Gammaproteobacteria</taxon>
        <taxon>Cellvibrionales</taxon>
        <taxon>Cellvibrionaceae</taxon>
        <taxon>Simiduia</taxon>
    </lineage>
</organism>
<dbReference type="STRING" id="1117647.M5M_11660"/>
<proteinExistence type="inferred from homology"/>
<protein>
    <submittedName>
        <fullName evidence="8">Transcriptional regulator</fullName>
    </submittedName>
</protein>
<dbReference type="GO" id="GO:0045892">
    <property type="term" value="P:negative regulation of DNA-templated transcription"/>
    <property type="evidence" value="ECO:0007669"/>
    <property type="project" value="TreeGrafter"/>
</dbReference>
<keyword evidence="7" id="KW-0479">Metal-binding</keyword>
<dbReference type="GO" id="GO:0008270">
    <property type="term" value="F:zinc ion binding"/>
    <property type="evidence" value="ECO:0007669"/>
    <property type="project" value="TreeGrafter"/>
</dbReference>
<dbReference type="SUPFAM" id="SSF46785">
    <property type="entry name" value="Winged helix' DNA-binding domain"/>
    <property type="match status" value="1"/>
</dbReference>
<evidence type="ECO:0000256" key="1">
    <source>
        <dbReference type="ARBA" id="ARBA00007957"/>
    </source>
</evidence>
<keyword evidence="3 7" id="KW-0862">Zinc</keyword>
<keyword evidence="9" id="KW-1185">Reference proteome</keyword>
<dbReference type="GO" id="GO:0000976">
    <property type="term" value="F:transcription cis-regulatory region binding"/>
    <property type="evidence" value="ECO:0007669"/>
    <property type="project" value="TreeGrafter"/>
</dbReference>
<dbReference type="GO" id="GO:0003700">
    <property type="term" value="F:DNA-binding transcription factor activity"/>
    <property type="evidence" value="ECO:0007669"/>
    <property type="project" value="InterPro"/>
</dbReference>
<dbReference type="HOGENOM" id="CLU_096072_2_1_6"/>
<dbReference type="GO" id="GO:0005829">
    <property type="term" value="C:cytosol"/>
    <property type="evidence" value="ECO:0007669"/>
    <property type="project" value="TreeGrafter"/>
</dbReference>
<feature type="binding site" evidence="7">
    <location>
        <position position="155"/>
    </location>
    <ligand>
        <name>Zn(2+)</name>
        <dbReference type="ChEBI" id="CHEBI:29105"/>
    </ligand>
</feature>
<keyword evidence="5" id="KW-0238">DNA-binding</keyword>
<evidence type="ECO:0000313" key="8">
    <source>
        <dbReference type="EMBL" id="AFU99509.1"/>
    </source>
</evidence>
<dbReference type="InterPro" id="IPR002481">
    <property type="entry name" value="FUR"/>
</dbReference>
<evidence type="ECO:0000256" key="2">
    <source>
        <dbReference type="ARBA" id="ARBA00022491"/>
    </source>
</evidence>
<evidence type="ECO:0000256" key="3">
    <source>
        <dbReference type="ARBA" id="ARBA00022833"/>
    </source>
</evidence>
<dbReference type="Gene3D" id="1.10.10.10">
    <property type="entry name" value="Winged helix-like DNA-binding domain superfamily/Winged helix DNA-binding domain"/>
    <property type="match status" value="1"/>
</dbReference>
<evidence type="ECO:0000313" key="9">
    <source>
        <dbReference type="Proteomes" id="UP000000466"/>
    </source>
</evidence>
<dbReference type="KEGG" id="saga:M5M_11660"/>
<sequence length="160" mass="17646">MPSTSFEPHNHRQCIDTALARARALAGEQGFRLTRQREHVLQLIWANHQPVGAYQLMEQLSQHNGKAVAPPTVYRALDFLLEHRLIHRINSLNAFVGCDCPGVAHPGQFMICRACGNAHELSGDDLTRALNQLAGQQGFVIDQMALELTGLCATCQEHAA</sequence>
<dbReference type="Pfam" id="PF01475">
    <property type="entry name" value="FUR"/>
    <property type="match status" value="1"/>
</dbReference>
<dbReference type="InterPro" id="IPR036388">
    <property type="entry name" value="WH-like_DNA-bd_sf"/>
</dbReference>
<gene>
    <name evidence="8" type="ordered locus">M5M_11660</name>
</gene>
<keyword evidence="4" id="KW-0805">Transcription regulation</keyword>
<reference evidence="8 9" key="1">
    <citation type="journal article" date="2013" name="Genome Announc.">
        <title>Complete genome sequence of Simiduia agarivorans SA1(T), a marine bacterium able to degrade a variety of polysaccharides.</title>
        <authorList>
            <person name="Lin S.Y."/>
            <person name="Shieh W.Y."/>
            <person name="Chen J.S."/>
            <person name="Tang S.L."/>
        </authorList>
    </citation>
    <scope>NUCLEOTIDE SEQUENCE [LARGE SCALE GENOMIC DNA]</scope>
    <source>
        <strain evidence="9">DSM 21679 / JCM 13881 / BCRC 17597 / SA1</strain>
    </source>
</reference>
<evidence type="ECO:0000256" key="6">
    <source>
        <dbReference type="ARBA" id="ARBA00023163"/>
    </source>
</evidence>
<feature type="binding site" evidence="7">
    <location>
        <position position="115"/>
    </location>
    <ligand>
        <name>Zn(2+)</name>
        <dbReference type="ChEBI" id="CHEBI:29105"/>
    </ligand>
</feature>
<keyword evidence="6" id="KW-0804">Transcription</keyword>
<evidence type="ECO:0000256" key="5">
    <source>
        <dbReference type="ARBA" id="ARBA00023125"/>
    </source>
</evidence>
<dbReference type="EMBL" id="CP003746">
    <property type="protein sequence ID" value="AFU99509.1"/>
    <property type="molecule type" value="Genomic_DNA"/>
</dbReference>
<dbReference type="InterPro" id="IPR036390">
    <property type="entry name" value="WH_DNA-bd_sf"/>
</dbReference>
<feature type="binding site" evidence="7">
    <location>
        <position position="152"/>
    </location>
    <ligand>
        <name>Zn(2+)</name>
        <dbReference type="ChEBI" id="CHEBI:29105"/>
    </ligand>
</feature>
<dbReference type="eggNOG" id="COG0735">
    <property type="taxonomic scope" value="Bacteria"/>
</dbReference>
<evidence type="ECO:0000256" key="4">
    <source>
        <dbReference type="ARBA" id="ARBA00023015"/>
    </source>
</evidence>
<dbReference type="GO" id="GO:1900376">
    <property type="term" value="P:regulation of secondary metabolite biosynthetic process"/>
    <property type="evidence" value="ECO:0007669"/>
    <property type="project" value="TreeGrafter"/>
</dbReference>
<comment type="cofactor">
    <cofactor evidence="7">
        <name>Zn(2+)</name>
        <dbReference type="ChEBI" id="CHEBI:29105"/>
    </cofactor>
    <text evidence="7">Binds 1 zinc ion per subunit.</text>
</comment>
<accession>K4KK24</accession>
<dbReference type="PANTHER" id="PTHR33202">
    <property type="entry name" value="ZINC UPTAKE REGULATION PROTEIN"/>
    <property type="match status" value="1"/>
</dbReference>
<feature type="binding site" evidence="7">
    <location>
        <position position="112"/>
    </location>
    <ligand>
        <name>Zn(2+)</name>
        <dbReference type="ChEBI" id="CHEBI:29105"/>
    </ligand>
</feature>
<keyword evidence="2" id="KW-0678">Repressor</keyword>
<comment type="similarity">
    <text evidence="1">Belongs to the Fur family.</text>
</comment>
<dbReference type="AlphaFoldDB" id="K4KK24"/>
<dbReference type="RefSeq" id="WP_015047673.1">
    <property type="nucleotide sequence ID" value="NC_018868.3"/>
</dbReference>
<dbReference type="InterPro" id="IPR043135">
    <property type="entry name" value="Fur_C"/>
</dbReference>
<name>K4KK24_SIMAS</name>
<dbReference type="OrthoDB" id="9801127at2"/>
<dbReference type="Gene3D" id="3.30.1490.190">
    <property type="match status" value="1"/>
</dbReference>
<evidence type="ECO:0000256" key="7">
    <source>
        <dbReference type="PIRSR" id="PIRSR602481-1"/>
    </source>
</evidence>